<dbReference type="RefSeq" id="WP_115751824.1">
    <property type="nucleotide sequence ID" value="NZ_LARY01000001.1"/>
</dbReference>
<feature type="transmembrane region" description="Helical" evidence="1">
    <location>
        <begin position="71"/>
        <end position="92"/>
    </location>
</feature>
<feature type="transmembrane region" description="Helical" evidence="1">
    <location>
        <begin position="139"/>
        <end position="160"/>
    </location>
</feature>
<keyword evidence="1" id="KW-0472">Membrane</keyword>
<dbReference type="InterPro" id="IPR010721">
    <property type="entry name" value="UstE-like"/>
</dbReference>
<dbReference type="Pfam" id="PF06966">
    <property type="entry name" value="DUF1295"/>
    <property type="match status" value="1"/>
</dbReference>
<keyword evidence="1" id="KW-0812">Transmembrane</keyword>
<dbReference type="PANTHER" id="PTHR32251:SF17">
    <property type="entry name" value="STEROID 5-ALPHA REDUCTASE C-TERMINAL DOMAIN-CONTAINING PROTEIN"/>
    <property type="match status" value="1"/>
</dbReference>
<name>A0A3D8TW20_9LIST</name>
<feature type="transmembrane region" description="Helical" evidence="1">
    <location>
        <begin position="42"/>
        <end position="62"/>
    </location>
</feature>
<dbReference type="PANTHER" id="PTHR32251">
    <property type="entry name" value="3-OXO-5-ALPHA-STEROID 4-DEHYDROGENASE"/>
    <property type="match status" value="1"/>
</dbReference>
<evidence type="ECO:0000256" key="1">
    <source>
        <dbReference type="SAM" id="Phobius"/>
    </source>
</evidence>
<comment type="caution">
    <text evidence="2">The sequence shown here is derived from an EMBL/GenBank/DDBJ whole genome shotgun (WGS) entry which is preliminary data.</text>
</comment>
<feature type="transmembrane region" description="Helical" evidence="1">
    <location>
        <begin position="98"/>
        <end position="118"/>
    </location>
</feature>
<organism evidence="2 3">
    <name type="scientific">Listeria kieliensis</name>
    <dbReference type="NCBI Taxonomy" id="1621700"/>
    <lineage>
        <taxon>Bacteria</taxon>
        <taxon>Bacillati</taxon>
        <taxon>Bacillota</taxon>
        <taxon>Bacilli</taxon>
        <taxon>Bacillales</taxon>
        <taxon>Listeriaceae</taxon>
        <taxon>Listeria</taxon>
    </lineage>
</organism>
<evidence type="ECO:0000313" key="2">
    <source>
        <dbReference type="EMBL" id="RDX02154.1"/>
    </source>
</evidence>
<keyword evidence="3" id="KW-1185">Reference proteome</keyword>
<dbReference type="Gene3D" id="1.20.120.1630">
    <property type="match status" value="1"/>
</dbReference>
<reference evidence="3" key="1">
    <citation type="submission" date="2015-04" db="EMBL/GenBank/DDBJ databases">
        <authorList>
            <person name="Schardt J."/>
            <person name="Mueller-Herbst S."/>
            <person name="Scherer S."/>
            <person name="Huptas C."/>
        </authorList>
    </citation>
    <scope>NUCLEOTIDE SEQUENCE [LARGE SCALE GENOMIC DNA]</scope>
    <source>
        <strain evidence="3">Kiel-L1</strain>
    </source>
</reference>
<dbReference type="EMBL" id="LARY01000001">
    <property type="protein sequence ID" value="RDX02154.1"/>
    <property type="molecule type" value="Genomic_DNA"/>
</dbReference>
<dbReference type="Proteomes" id="UP000257055">
    <property type="component" value="Unassembled WGS sequence"/>
</dbReference>
<dbReference type="GO" id="GO:0016020">
    <property type="term" value="C:membrane"/>
    <property type="evidence" value="ECO:0007669"/>
    <property type="project" value="TreeGrafter"/>
</dbReference>
<proteinExistence type="predicted"/>
<dbReference type="PROSITE" id="PS50244">
    <property type="entry name" value="S5A_REDUCTASE"/>
    <property type="match status" value="1"/>
</dbReference>
<feature type="transmembrane region" description="Helical" evidence="1">
    <location>
        <begin position="166"/>
        <end position="184"/>
    </location>
</feature>
<protein>
    <submittedName>
        <fullName evidence="2">Membrane protein</fullName>
    </submittedName>
</protein>
<gene>
    <name evidence="2" type="ORF">UR08_01050</name>
</gene>
<evidence type="ECO:0000313" key="3">
    <source>
        <dbReference type="Proteomes" id="UP000257055"/>
    </source>
</evidence>
<sequence length="214" mass="24649">MYGIKQKTLGSKIFTLIIQLVYLTLAFYLIASSDLTNVVSYTLYFCLLITFIRLNAMSFIWLPRGISWKEALGNSTAFAIYYIGFPLFAIYHHSSFSMSMYLIGIALFLIGSFINTASELLRKPFKDDPANKGKLYTGGLFKYAIHINYFGDVLWVAGFALVTLNWWAMIIPIFLLLLFMFSYIPNADKYLLGKYGKQFEAYQKITKKLIPFIW</sequence>
<keyword evidence="1" id="KW-1133">Transmembrane helix</keyword>
<feature type="transmembrane region" description="Helical" evidence="1">
    <location>
        <begin position="12"/>
        <end position="30"/>
    </location>
</feature>
<accession>A0A3D8TW20</accession>
<dbReference type="AlphaFoldDB" id="A0A3D8TW20"/>